<name>A0A509EGE7_9HYPH</name>
<reference evidence="1 2" key="1">
    <citation type="submission" date="2019-06" db="EMBL/GenBank/DDBJ databases">
        <authorList>
            <person name="Rodrigo-Torres L."/>
            <person name="Arahal R. D."/>
            <person name="Lucena T."/>
        </authorList>
    </citation>
    <scope>NUCLEOTIDE SEQUENCE [LARGE SCALE GENOMIC DNA]</scope>
    <source>
        <strain evidence="1 2">SB0023/3</strain>
    </source>
</reference>
<dbReference type="EMBL" id="CABFPH010000064">
    <property type="protein sequence ID" value="VUD73238.1"/>
    <property type="molecule type" value="Genomic_DNA"/>
</dbReference>
<evidence type="ECO:0000313" key="1">
    <source>
        <dbReference type="EMBL" id="VUD73238.1"/>
    </source>
</evidence>
<dbReference type="AlphaFoldDB" id="A0A509EGE7"/>
<dbReference type="Proteomes" id="UP000410984">
    <property type="component" value="Unassembled WGS sequence"/>
</dbReference>
<gene>
    <name evidence="1" type="ORF">MET9862_03853</name>
</gene>
<sequence length="70" mass="7833">MPGVAPMTRRLTVSTTTCFDRPWEKLWRTVPDSIGRLRDSGFAGAFVRVLSPGLFVSLIQFEPLRVSIVP</sequence>
<organism evidence="1 2">
    <name type="scientific">Methylobacterium symbioticum</name>
    <dbReference type="NCBI Taxonomy" id="2584084"/>
    <lineage>
        <taxon>Bacteria</taxon>
        <taxon>Pseudomonadati</taxon>
        <taxon>Pseudomonadota</taxon>
        <taxon>Alphaproteobacteria</taxon>
        <taxon>Hyphomicrobiales</taxon>
        <taxon>Methylobacteriaceae</taxon>
        <taxon>Methylobacterium</taxon>
    </lineage>
</organism>
<accession>A0A509EGE7</accession>
<evidence type="ECO:0000313" key="2">
    <source>
        <dbReference type="Proteomes" id="UP000410984"/>
    </source>
</evidence>
<protein>
    <submittedName>
        <fullName evidence="1">Uncharacterized protein</fullName>
    </submittedName>
</protein>
<proteinExistence type="predicted"/>
<keyword evidence="2" id="KW-1185">Reference proteome</keyword>